<dbReference type="Proteomes" id="UP000507470">
    <property type="component" value="Unassembled WGS sequence"/>
</dbReference>
<keyword evidence="2" id="KW-0472">Membrane</keyword>
<keyword evidence="2" id="KW-0812">Transmembrane</keyword>
<feature type="compositionally biased region" description="Low complexity" evidence="1">
    <location>
        <begin position="235"/>
        <end position="249"/>
    </location>
</feature>
<evidence type="ECO:0000256" key="2">
    <source>
        <dbReference type="SAM" id="Phobius"/>
    </source>
</evidence>
<feature type="compositionally biased region" description="Low complexity" evidence="1">
    <location>
        <begin position="142"/>
        <end position="160"/>
    </location>
</feature>
<keyword evidence="2" id="KW-1133">Transmembrane helix</keyword>
<dbReference type="EMBL" id="CACVKT020010067">
    <property type="protein sequence ID" value="CAC5424794.1"/>
    <property type="molecule type" value="Genomic_DNA"/>
</dbReference>
<feature type="compositionally biased region" description="Low complexity" evidence="1">
    <location>
        <begin position="203"/>
        <end position="221"/>
    </location>
</feature>
<evidence type="ECO:0000313" key="3">
    <source>
        <dbReference type="EMBL" id="CAC5424794.1"/>
    </source>
</evidence>
<feature type="transmembrane region" description="Helical" evidence="2">
    <location>
        <begin position="263"/>
        <end position="284"/>
    </location>
</feature>
<feature type="region of interest" description="Disordered" evidence="1">
    <location>
        <begin position="75"/>
        <end position="249"/>
    </location>
</feature>
<name>A0A6J8EW85_MYTCO</name>
<evidence type="ECO:0000256" key="1">
    <source>
        <dbReference type="SAM" id="MobiDB-lite"/>
    </source>
</evidence>
<sequence>MLHDNPLDCSMCKLVTFKHFLQRNYNFRYSGAKCEGEAKLLIDHNFTNCKEMATEHTDDTSTLPQQQTSLIISSPEMTTEPHSEEGQQQTSLIGSGTESETTTEAFPSSASTASPTEITTEKTTTPVGTTTQHQTNLIGSGTEPETTAETFTSSASTASPIGGKTEMTTEPHSEEGQQQTSLIGSGTESETTTEAFPSSASAVSPTEITTEKTTTPVGTTSQHQTNLIGSRTEPETTAETFTSSASTASPIGGKTDKLNIKAIVSSLSGATFLFFLSCICVYLCRHRIFKKNAYIDEDLRINQNLDQDVTTIRGSVHDVRANDELEMSRF</sequence>
<feature type="compositionally biased region" description="Low complexity" evidence="1">
    <location>
        <begin position="184"/>
        <end position="194"/>
    </location>
</feature>
<proteinExistence type="predicted"/>
<evidence type="ECO:0000313" key="4">
    <source>
        <dbReference type="Proteomes" id="UP000507470"/>
    </source>
</evidence>
<accession>A0A6J8EW85</accession>
<keyword evidence="4" id="KW-1185">Reference proteome</keyword>
<organism evidence="3 4">
    <name type="scientific">Mytilus coruscus</name>
    <name type="common">Sea mussel</name>
    <dbReference type="NCBI Taxonomy" id="42192"/>
    <lineage>
        <taxon>Eukaryota</taxon>
        <taxon>Metazoa</taxon>
        <taxon>Spiralia</taxon>
        <taxon>Lophotrochozoa</taxon>
        <taxon>Mollusca</taxon>
        <taxon>Bivalvia</taxon>
        <taxon>Autobranchia</taxon>
        <taxon>Pteriomorphia</taxon>
        <taxon>Mytilida</taxon>
        <taxon>Mytiloidea</taxon>
        <taxon>Mytilidae</taxon>
        <taxon>Mytilinae</taxon>
        <taxon>Mytilus</taxon>
    </lineage>
</organism>
<protein>
    <submittedName>
        <fullName evidence="3">Uncharacterized protein</fullName>
    </submittedName>
</protein>
<dbReference type="AlphaFoldDB" id="A0A6J8EW85"/>
<feature type="compositionally biased region" description="Low complexity" evidence="1">
    <location>
        <begin position="94"/>
        <end position="135"/>
    </location>
</feature>
<gene>
    <name evidence="3" type="ORF">MCOR_56669</name>
</gene>
<reference evidence="3 4" key="1">
    <citation type="submission" date="2020-06" db="EMBL/GenBank/DDBJ databases">
        <authorList>
            <person name="Li R."/>
            <person name="Bekaert M."/>
        </authorList>
    </citation>
    <scope>NUCLEOTIDE SEQUENCE [LARGE SCALE GENOMIC DNA]</scope>
    <source>
        <strain evidence="4">wild</strain>
    </source>
</reference>